<dbReference type="InterPro" id="IPR043550">
    <property type="entry name" value="EHMT1/EHMT2"/>
</dbReference>
<sequence length="1162" mass="127943">MHADDDPTNKKKHKTDTSQDETAKVDLESPKKESEEPKPRIVLTFRSDKSGAKSSNMKIVTPEEKHEENPRRSARRTSAKCDSDEESPTKDMDPENDDTFDGSRTKHSSGRRKDTDVIASAIARKEKYNEPTNTSTRPSRKIKPTAKVLANEELRMGIESQNSSRLGDTSTEGGVRTRRSAQKTTEVTKKEETTVKDSEMKLKHLCGLGLRSVGQFTDEDPVNVEDTEMREGDTEVDVDNDDCEDDDTEVIVKLLQADETGSGSSGDCYVPPPPRRSRRLHSHTHYSSNESIPSPPMAQDDESLAPRRSTRLRRTIKRRHGPKRQRIDSPAAEEDDENNSVSRADEGSLAASPTNSSTVYAACLCEEVMNVCPVVEELEEPVFCQAIEIVDGLNVGCSHKAQVGEDGSLLPMRRASLRAPFLILCKLHTMEMEKHMCCPTCGVFCTQGVFYQCSAGHLCHLDCAVPYGEEPTGCPHCGVHCPPLTPVNTDIRKVQLTMHSSNRRVYLPEQREQCTPAQMGFAPIHASKLSRSPIFPEDLLAQLPDMEKLCESIDFDTMENCTAHTLYEAIIAGESVEMLITKTVKDELNTPISFIEGGTCAHAAIVSGQLGALCLLQYAGANLDAFDNMSRTPLMKAVLALLEKEPPEEIDTTSRDEEIKKEEGDLDKTEESKETEEVCEGEKGEKREVKKEDQMRVIRYLLLAGCDPNLKGPEGMTALHMAAQNGGDDVCSLLIESGAHVDAKDQGGWTALVRAAENRHPDVVRLLLQYGADAASADCEGNGVLHWCALSGDARSLHLLLDAAPHIINTCNAHADTALHIAAREGHYPCVVILLARGARTDIENSSNELPVHVSSGPSHNAIVLNMKIAVATGGPFTKYRLLASDISNGREPYPVGCVNEMDDESVPSDFTYVSRHIASELINIDNTVQMTQSCTCTDGTCSSSCSCSVLSVKSWYSGGRLLPSFPHHDPPMVFECDHTCACNVNRCTNRVVGRVQCRGSLAAPVQVFRTARCGWGLRARHHVRRGELVALYCGELLTCTTADAREMDQYMFALEVKHDLLEQCNDKTLLCVDAAKFGSAARFINHSCHPNLAPVRVFTECRDLRLPTVALFALTDIAALEELTFDYGDKFWSVKSKRMKCECGTSECRYPTISSSDELES</sequence>
<evidence type="ECO:0000256" key="2">
    <source>
        <dbReference type="ARBA" id="ARBA00022454"/>
    </source>
</evidence>
<dbReference type="Pfam" id="PF12796">
    <property type="entry name" value="Ank_2"/>
    <property type="match status" value="2"/>
</dbReference>
<dbReference type="InterPro" id="IPR007728">
    <property type="entry name" value="Pre-SET_dom"/>
</dbReference>
<keyword evidence="5" id="KW-0040">ANK repeat</keyword>
<evidence type="ECO:0000256" key="3">
    <source>
        <dbReference type="ARBA" id="ARBA00022603"/>
    </source>
</evidence>
<feature type="repeat" description="ANK" evidence="5">
    <location>
        <begin position="714"/>
        <end position="746"/>
    </location>
</feature>
<dbReference type="PROSITE" id="PS50297">
    <property type="entry name" value="ANK_REP_REGION"/>
    <property type="match status" value="3"/>
</dbReference>
<dbReference type="SMART" id="SM00468">
    <property type="entry name" value="PreSET"/>
    <property type="match status" value="1"/>
</dbReference>
<evidence type="ECO:0000313" key="10">
    <source>
        <dbReference type="Proteomes" id="UP001497472"/>
    </source>
</evidence>
<feature type="region of interest" description="Disordered" evidence="6">
    <location>
        <begin position="1"/>
        <end position="195"/>
    </location>
</feature>
<feature type="compositionally biased region" description="Basic and acidic residues" evidence="6">
    <location>
        <begin position="186"/>
        <end position="195"/>
    </location>
</feature>
<dbReference type="Pfam" id="PF21533">
    <property type="entry name" value="EHMT1-2_CRR"/>
    <property type="match status" value="1"/>
</dbReference>
<dbReference type="PANTHER" id="PTHR46307:SF4">
    <property type="entry name" value="G9A, ISOFORM B"/>
    <property type="match status" value="1"/>
</dbReference>
<keyword evidence="2" id="KW-0158">Chromosome</keyword>
<dbReference type="GO" id="GO:0000122">
    <property type="term" value="P:negative regulation of transcription by RNA polymerase II"/>
    <property type="evidence" value="ECO:0007669"/>
    <property type="project" value="TreeGrafter"/>
</dbReference>
<dbReference type="AlphaFoldDB" id="A0AAV1JEY4"/>
<organism evidence="9 10">
    <name type="scientific">Leptosia nina</name>
    <dbReference type="NCBI Taxonomy" id="320188"/>
    <lineage>
        <taxon>Eukaryota</taxon>
        <taxon>Metazoa</taxon>
        <taxon>Ecdysozoa</taxon>
        <taxon>Arthropoda</taxon>
        <taxon>Hexapoda</taxon>
        <taxon>Insecta</taxon>
        <taxon>Pterygota</taxon>
        <taxon>Neoptera</taxon>
        <taxon>Endopterygota</taxon>
        <taxon>Lepidoptera</taxon>
        <taxon>Glossata</taxon>
        <taxon>Ditrysia</taxon>
        <taxon>Papilionoidea</taxon>
        <taxon>Pieridae</taxon>
        <taxon>Pierinae</taxon>
        <taxon>Leptosia</taxon>
    </lineage>
</organism>
<dbReference type="PROSITE" id="PS50867">
    <property type="entry name" value="PRE_SET"/>
    <property type="match status" value="1"/>
</dbReference>
<keyword evidence="3" id="KW-0808">Transferase</keyword>
<feature type="compositionally biased region" description="Acidic residues" evidence="6">
    <location>
        <begin position="234"/>
        <end position="249"/>
    </location>
</feature>
<dbReference type="GO" id="GO:0000785">
    <property type="term" value="C:chromatin"/>
    <property type="evidence" value="ECO:0007669"/>
    <property type="project" value="TreeGrafter"/>
</dbReference>
<dbReference type="SUPFAM" id="SSF82199">
    <property type="entry name" value="SET domain"/>
    <property type="match status" value="1"/>
</dbReference>
<feature type="region of interest" description="Disordered" evidence="6">
    <location>
        <begin position="645"/>
        <end position="687"/>
    </location>
</feature>
<evidence type="ECO:0000256" key="6">
    <source>
        <dbReference type="SAM" id="MobiDB-lite"/>
    </source>
</evidence>
<feature type="compositionally biased region" description="Polar residues" evidence="6">
    <location>
        <begin position="159"/>
        <end position="172"/>
    </location>
</feature>
<dbReference type="InterPro" id="IPR001214">
    <property type="entry name" value="SET_dom"/>
</dbReference>
<comment type="subcellular location">
    <subcellularLocation>
        <location evidence="1">Chromosome</location>
    </subcellularLocation>
</comment>
<dbReference type="GO" id="GO:0046974">
    <property type="term" value="F:histone H3K9 methyltransferase activity"/>
    <property type="evidence" value="ECO:0007669"/>
    <property type="project" value="TreeGrafter"/>
</dbReference>
<evidence type="ECO:0000259" key="8">
    <source>
        <dbReference type="PROSITE" id="PS50867"/>
    </source>
</evidence>
<evidence type="ECO:0000256" key="1">
    <source>
        <dbReference type="ARBA" id="ARBA00004286"/>
    </source>
</evidence>
<feature type="compositionally biased region" description="Basic residues" evidence="6">
    <location>
        <begin position="308"/>
        <end position="324"/>
    </location>
</feature>
<evidence type="ECO:0000259" key="7">
    <source>
        <dbReference type="PROSITE" id="PS50280"/>
    </source>
</evidence>
<dbReference type="Proteomes" id="UP001497472">
    <property type="component" value="Unassembled WGS sequence"/>
</dbReference>
<dbReference type="InterPro" id="IPR047762">
    <property type="entry name" value="EHMT_CRR"/>
</dbReference>
<dbReference type="SUPFAM" id="SSF48403">
    <property type="entry name" value="Ankyrin repeat"/>
    <property type="match status" value="2"/>
</dbReference>
<keyword evidence="4" id="KW-0949">S-adenosyl-L-methionine</keyword>
<feature type="repeat" description="ANK" evidence="5">
    <location>
        <begin position="596"/>
        <end position="628"/>
    </location>
</feature>
<name>A0AAV1JEY4_9NEOP</name>
<evidence type="ECO:0000256" key="5">
    <source>
        <dbReference type="PROSITE-ProRule" id="PRU00023"/>
    </source>
</evidence>
<keyword evidence="3" id="KW-0489">Methyltransferase</keyword>
<reference evidence="9 10" key="1">
    <citation type="submission" date="2023-11" db="EMBL/GenBank/DDBJ databases">
        <authorList>
            <person name="Okamura Y."/>
        </authorList>
    </citation>
    <scope>NUCLEOTIDE SEQUENCE [LARGE SCALE GENOMIC DNA]</scope>
</reference>
<dbReference type="GO" id="GO:0002039">
    <property type="term" value="F:p53 binding"/>
    <property type="evidence" value="ECO:0007669"/>
    <property type="project" value="InterPro"/>
</dbReference>
<dbReference type="PROSITE" id="PS50280">
    <property type="entry name" value="SET"/>
    <property type="match status" value="1"/>
</dbReference>
<feature type="compositionally biased region" description="Basic and acidic residues" evidence="6">
    <location>
        <begin position="1"/>
        <end position="39"/>
    </location>
</feature>
<proteinExistence type="predicted"/>
<dbReference type="Gene3D" id="1.25.40.20">
    <property type="entry name" value="Ankyrin repeat-containing domain"/>
    <property type="match status" value="2"/>
</dbReference>
<gene>
    <name evidence="9" type="ORF">LNINA_LOCUS7475</name>
</gene>
<dbReference type="SMART" id="SM00317">
    <property type="entry name" value="SET"/>
    <property type="match status" value="1"/>
</dbReference>
<dbReference type="InterPro" id="IPR046341">
    <property type="entry name" value="SET_dom_sf"/>
</dbReference>
<dbReference type="SMART" id="SM00248">
    <property type="entry name" value="ANK"/>
    <property type="match status" value="5"/>
</dbReference>
<dbReference type="InterPro" id="IPR002110">
    <property type="entry name" value="Ankyrin_rpt"/>
</dbReference>
<feature type="repeat" description="ANK" evidence="5">
    <location>
        <begin position="814"/>
        <end position="846"/>
    </location>
</feature>
<feature type="compositionally biased region" description="Basic residues" evidence="6">
    <location>
        <begin position="275"/>
        <end position="284"/>
    </location>
</feature>
<feature type="domain" description="Pre-SET" evidence="8">
    <location>
        <begin position="933"/>
        <end position="996"/>
    </location>
</feature>
<protein>
    <recommendedName>
        <fullName evidence="11">Histone-lysine N-methyltransferase EHMT2</fullName>
    </recommendedName>
</protein>
<dbReference type="Pfam" id="PF00856">
    <property type="entry name" value="SET"/>
    <property type="match status" value="1"/>
</dbReference>
<feature type="repeat" description="ANK" evidence="5">
    <location>
        <begin position="747"/>
        <end position="779"/>
    </location>
</feature>
<evidence type="ECO:0000313" key="9">
    <source>
        <dbReference type="EMBL" id="CAK1548045.1"/>
    </source>
</evidence>
<dbReference type="PANTHER" id="PTHR46307">
    <property type="entry name" value="G9A, ISOFORM B"/>
    <property type="match status" value="1"/>
</dbReference>
<evidence type="ECO:0008006" key="11">
    <source>
        <dbReference type="Google" id="ProtNLM"/>
    </source>
</evidence>
<dbReference type="InterPro" id="IPR036770">
    <property type="entry name" value="Ankyrin_rpt-contain_sf"/>
</dbReference>
<feature type="region of interest" description="Disordered" evidence="6">
    <location>
        <begin position="216"/>
        <end position="353"/>
    </location>
</feature>
<dbReference type="GO" id="GO:0008270">
    <property type="term" value="F:zinc ion binding"/>
    <property type="evidence" value="ECO:0007669"/>
    <property type="project" value="InterPro"/>
</dbReference>
<dbReference type="Pfam" id="PF05033">
    <property type="entry name" value="Pre-SET"/>
    <property type="match status" value="1"/>
</dbReference>
<dbReference type="EMBL" id="CAVLEF010000010">
    <property type="protein sequence ID" value="CAK1548045.1"/>
    <property type="molecule type" value="Genomic_DNA"/>
</dbReference>
<dbReference type="PRINTS" id="PR01415">
    <property type="entry name" value="ANKYRIN"/>
</dbReference>
<feature type="compositionally biased region" description="Basic and acidic residues" evidence="6">
    <location>
        <begin position="79"/>
        <end position="93"/>
    </location>
</feature>
<accession>A0AAV1JEY4</accession>
<evidence type="ECO:0000256" key="4">
    <source>
        <dbReference type="ARBA" id="ARBA00022691"/>
    </source>
</evidence>
<feature type="compositionally biased region" description="Acidic residues" evidence="6">
    <location>
        <begin position="217"/>
        <end position="226"/>
    </location>
</feature>
<feature type="domain" description="SET" evidence="7">
    <location>
        <begin position="1004"/>
        <end position="1129"/>
    </location>
</feature>
<keyword evidence="10" id="KW-1185">Reference proteome</keyword>
<dbReference type="Gene3D" id="2.170.270.10">
    <property type="entry name" value="SET domain"/>
    <property type="match status" value="1"/>
</dbReference>
<dbReference type="PROSITE" id="PS50088">
    <property type="entry name" value="ANK_REPEAT"/>
    <property type="match status" value="4"/>
</dbReference>
<dbReference type="CDD" id="cd20905">
    <property type="entry name" value="EHMT_ZBD"/>
    <property type="match status" value="1"/>
</dbReference>
<feature type="compositionally biased region" description="Basic and acidic residues" evidence="6">
    <location>
        <begin position="61"/>
        <end position="71"/>
    </location>
</feature>
<dbReference type="GO" id="GO:0032259">
    <property type="term" value="P:methylation"/>
    <property type="evidence" value="ECO:0007669"/>
    <property type="project" value="UniProtKB-KW"/>
</dbReference>
<comment type="caution">
    <text evidence="9">The sequence shown here is derived from an EMBL/GenBank/DDBJ whole genome shotgun (WGS) entry which is preliminary data.</text>
</comment>
<dbReference type="GO" id="GO:0005634">
    <property type="term" value="C:nucleus"/>
    <property type="evidence" value="ECO:0007669"/>
    <property type="project" value="InterPro"/>
</dbReference>